<dbReference type="KEGG" id="lgi:LOTGIDRAFT_158032"/>
<feature type="domain" description="C-type lectin" evidence="2">
    <location>
        <begin position="63"/>
        <end position="168"/>
    </location>
</feature>
<protein>
    <recommendedName>
        <fullName evidence="2">C-type lectin domain-containing protein</fullName>
    </recommendedName>
</protein>
<dbReference type="Gene3D" id="3.10.100.10">
    <property type="entry name" value="Mannose-Binding Protein A, subunit A"/>
    <property type="match status" value="2"/>
</dbReference>
<proteinExistence type="predicted"/>
<dbReference type="RefSeq" id="XP_009048860.1">
    <property type="nucleotide sequence ID" value="XM_009050612.1"/>
</dbReference>
<evidence type="ECO:0000313" key="4">
    <source>
        <dbReference type="Proteomes" id="UP000030746"/>
    </source>
</evidence>
<name>V4AZZ5_LOTGI</name>
<dbReference type="SUPFAM" id="SSF56436">
    <property type="entry name" value="C-type lectin-like"/>
    <property type="match status" value="2"/>
</dbReference>
<feature type="non-terminal residue" evidence="3">
    <location>
        <position position="373"/>
    </location>
</feature>
<organism evidence="3 4">
    <name type="scientific">Lottia gigantea</name>
    <name type="common">Giant owl limpet</name>
    <dbReference type="NCBI Taxonomy" id="225164"/>
    <lineage>
        <taxon>Eukaryota</taxon>
        <taxon>Metazoa</taxon>
        <taxon>Spiralia</taxon>
        <taxon>Lophotrochozoa</taxon>
        <taxon>Mollusca</taxon>
        <taxon>Gastropoda</taxon>
        <taxon>Patellogastropoda</taxon>
        <taxon>Lottioidea</taxon>
        <taxon>Lottiidae</taxon>
        <taxon>Lottia</taxon>
    </lineage>
</organism>
<dbReference type="InterPro" id="IPR016187">
    <property type="entry name" value="CTDL_fold"/>
</dbReference>
<dbReference type="CTD" id="20237604"/>
<evidence type="ECO:0000256" key="1">
    <source>
        <dbReference type="SAM" id="MobiDB-lite"/>
    </source>
</evidence>
<dbReference type="SMART" id="SM00034">
    <property type="entry name" value="CLECT"/>
    <property type="match status" value="2"/>
</dbReference>
<dbReference type="Proteomes" id="UP000030746">
    <property type="component" value="Unassembled WGS sequence"/>
</dbReference>
<feature type="region of interest" description="Disordered" evidence="1">
    <location>
        <begin position="332"/>
        <end position="373"/>
    </location>
</feature>
<dbReference type="InterPro" id="IPR016186">
    <property type="entry name" value="C-type_lectin-like/link_sf"/>
</dbReference>
<dbReference type="PROSITE" id="PS50041">
    <property type="entry name" value="C_TYPE_LECTIN_2"/>
    <property type="match status" value="2"/>
</dbReference>
<accession>V4AZZ5</accession>
<reference evidence="3 4" key="1">
    <citation type="journal article" date="2013" name="Nature">
        <title>Insights into bilaterian evolution from three spiralian genomes.</title>
        <authorList>
            <person name="Simakov O."/>
            <person name="Marletaz F."/>
            <person name="Cho S.J."/>
            <person name="Edsinger-Gonzales E."/>
            <person name="Havlak P."/>
            <person name="Hellsten U."/>
            <person name="Kuo D.H."/>
            <person name="Larsson T."/>
            <person name="Lv J."/>
            <person name="Arendt D."/>
            <person name="Savage R."/>
            <person name="Osoegawa K."/>
            <person name="de Jong P."/>
            <person name="Grimwood J."/>
            <person name="Chapman J.A."/>
            <person name="Shapiro H."/>
            <person name="Aerts A."/>
            <person name="Otillar R.P."/>
            <person name="Terry A.Y."/>
            <person name="Boore J.L."/>
            <person name="Grigoriev I.V."/>
            <person name="Lindberg D.R."/>
            <person name="Seaver E.C."/>
            <person name="Weisblat D.A."/>
            <person name="Putnam N.H."/>
            <person name="Rokhsar D.S."/>
        </authorList>
    </citation>
    <scope>NUCLEOTIDE SEQUENCE [LARGE SCALE GENOMIC DNA]</scope>
</reference>
<feature type="compositionally biased region" description="Low complexity" evidence="1">
    <location>
        <begin position="355"/>
        <end position="366"/>
    </location>
</feature>
<dbReference type="AlphaFoldDB" id="V4AZZ5"/>
<feature type="domain" description="C-type lectin" evidence="2">
    <location>
        <begin position="208"/>
        <end position="322"/>
    </location>
</feature>
<sequence>MSGSEPSKSHHCVVINKDFEWKVKNCDEDHDGLCRCRKRRTGGTVEYECSGTGSKTFCIEEKSGEYCYWLEDENKEKAHKLQQACRKRTNGQLATISDEHINQNVTSHFKSRINKDTFVWIGVTNRLWYTNDGGVIRNEDIIWDDDNISPDKHCAVVKVGSGFRVDKCKDDKHAFYGICESTDRTSYPTICNLIILNCKGSKTTTTCSDSNCYWKTNGKHKKKIDAEWECRNGGGKLFIPKLRYDTNNNVIIVDTVSNSPDDTKYWTGMTDKVRVWYNRRDSDIQHWFKWNEGEPDDGSCVIIKPEDDFQWSTTKCQGNKNYPALCMKFSNSKESGKSTIPGSSDRTNTQSCKETTQAQTDAATQTSESTKEH</sequence>
<dbReference type="GeneID" id="20237604"/>
<dbReference type="EMBL" id="KB200701">
    <property type="protein sequence ID" value="ESP00741.1"/>
    <property type="molecule type" value="Genomic_DNA"/>
</dbReference>
<feature type="compositionally biased region" description="Polar residues" evidence="1">
    <location>
        <begin position="332"/>
        <end position="354"/>
    </location>
</feature>
<dbReference type="CDD" id="cd00037">
    <property type="entry name" value="CLECT"/>
    <property type="match status" value="1"/>
</dbReference>
<dbReference type="OMA" id="RAATCEC"/>
<gene>
    <name evidence="3" type="ORF">LOTGIDRAFT_158032</name>
</gene>
<keyword evidence="4" id="KW-1185">Reference proteome</keyword>
<evidence type="ECO:0000259" key="2">
    <source>
        <dbReference type="PROSITE" id="PS50041"/>
    </source>
</evidence>
<evidence type="ECO:0000313" key="3">
    <source>
        <dbReference type="EMBL" id="ESP00741.1"/>
    </source>
</evidence>
<dbReference type="HOGENOM" id="CLU_743093_0_0_1"/>
<dbReference type="InterPro" id="IPR001304">
    <property type="entry name" value="C-type_lectin-like"/>
</dbReference>